<keyword evidence="4" id="KW-1003">Cell membrane</keyword>
<evidence type="ECO:0000313" key="9">
    <source>
        <dbReference type="EMBL" id="MFK7159892.1"/>
    </source>
</evidence>
<feature type="transmembrane region" description="Helical" evidence="8">
    <location>
        <begin position="239"/>
        <end position="257"/>
    </location>
</feature>
<feature type="transmembrane region" description="Helical" evidence="8">
    <location>
        <begin position="178"/>
        <end position="199"/>
    </location>
</feature>
<comment type="caution">
    <text evidence="9">The sequence shown here is derived from an EMBL/GenBank/DDBJ whole genome shotgun (WGS) entry which is preliminary data.</text>
</comment>
<feature type="transmembrane region" description="Helical" evidence="8">
    <location>
        <begin position="131"/>
        <end position="158"/>
    </location>
</feature>
<reference evidence="9 10" key="1">
    <citation type="submission" date="2024-02" db="EMBL/GenBank/DDBJ databases">
        <title>Marinospirillum sp. MEB 164 isolated from Lonar lake sediment.</title>
        <authorList>
            <person name="Joshi A."/>
            <person name="Thite S."/>
        </authorList>
    </citation>
    <scope>NUCLEOTIDE SEQUENCE [LARGE SCALE GENOMIC DNA]</scope>
    <source>
        <strain evidence="9 10">MEB164</strain>
    </source>
</reference>
<evidence type="ECO:0000256" key="6">
    <source>
        <dbReference type="ARBA" id="ARBA00022989"/>
    </source>
</evidence>
<dbReference type="Proteomes" id="UP001621714">
    <property type="component" value="Unassembled WGS sequence"/>
</dbReference>
<keyword evidence="7 8" id="KW-0472">Membrane</keyword>
<evidence type="ECO:0000256" key="4">
    <source>
        <dbReference type="ARBA" id="ARBA00022475"/>
    </source>
</evidence>
<keyword evidence="10" id="KW-1185">Reference proteome</keyword>
<name>A0ABW8PUE7_9GAMM</name>
<protein>
    <submittedName>
        <fullName evidence="9">AEC family transporter</fullName>
    </submittedName>
</protein>
<feature type="transmembrane region" description="Helical" evidence="8">
    <location>
        <begin position="263"/>
        <end position="282"/>
    </location>
</feature>
<dbReference type="InterPro" id="IPR038770">
    <property type="entry name" value="Na+/solute_symporter_sf"/>
</dbReference>
<dbReference type="RefSeq" id="WP_405336823.1">
    <property type="nucleotide sequence ID" value="NZ_JBANFI010000001.1"/>
</dbReference>
<evidence type="ECO:0000256" key="2">
    <source>
        <dbReference type="ARBA" id="ARBA00010145"/>
    </source>
</evidence>
<sequence length="322" mass="34751">MMVDPRFVETLLFTLQVTAPVFLLVFIGIALGRIGFLTDEFNRVASRLVFTVSLPTLVFLNLSRTHLAEVFVLDLMVYAAVVTLLAFFWLVWRAQRTLVDYADRGPFVQGAFRGNLGILGLALAFNQYGEAGLALASVFLALLIVMYNFLSVVALSLWRSEQGIAWGQMGLDILRNPLIIAVSLALPFSLLEWSLPSVLAETADYLAALTLPLALLCVGAALNLRALQTTSRTALSSTAYKLVLLPIPMVLGAWLLGYEGQTLGVLFLIFGCPTAAASYVMARSMGSNAALAANIVALTTLFSTVTLSLGVFVLHYFGLSSG</sequence>
<keyword evidence="6 8" id="KW-1133">Transmembrane helix</keyword>
<dbReference type="Gene3D" id="1.20.1530.20">
    <property type="match status" value="1"/>
</dbReference>
<keyword evidence="3" id="KW-0813">Transport</keyword>
<feature type="transmembrane region" description="Helical" evidence="8">
    <location>
        <begin position="205"/>
        <end position="227"/>
    </location>
</feature>
<evidence type="ECO:0000256" key="7">
    <source>
        <dbReference type="ARBA" id="ARBA00023136"/>
    </source>
</evidence>
<keyword evidence="5 8" id="KW-0812">Transmembrane</keyword>
<evidence type="ECO:0000256" key="5">
    <source>
        <dbReference type="ARBA" id="ARBA00022692"/>
    </source>
</evidence>
<dbReference type="PANTHER" id="PTHR36838">
    <property type="entry name" value="AUXIN EFFLUX CARRIER FAMILY PROTEIN"/>
    <property type="match status" value="1"/>
</dbReference>
<dbReference type="EMBL" id="JBANFI010000001">
    <property type="protein sequence ID" value="MFK7159892.1"/>
    <property type="molecule type" value="Genomic_DNA"/>
</dbReference>
<comment type="similarity">
    <text evidence="2">Belongs to the auxin efflux carrier (TC 2.A.69) family.</text>
</comment>
<organism evidence="9 10">
    <name type="scientific">Marinospirillum alkalitolerans</name>
    <dbReference type="NCBI Taxonomy" id="3123374"/>
    <lineage>
        <taxon>Bacteria</taxon>
        <taxon>Pseudomonadati</taxon>
        <taxon>Pseudomonadota</taxon>
        <taxon>Gammaproteobacteria</taxon>
        <taxon>Oceanospirillales</taxon>
        <taxon>Oceanospirillaceae</taxon>
        <taxon>Marinospirillum</taxon>
    </lineage>
</organism>
<proteinExistence type="inferred from homology"/>
<evidence type="ECO:0000256" key="8">
    <source>
        <dbReference type="SAM" id="Phobius"/>
    </source>
</evidence>
<dbReference type="InterPro" id="IPR004776">
    <property type="entry name" value="Mem_transp_PIN-like"/>
</dbReference>
<accession>A0ABW8PUE7</accession>
<comment type="subcellular location">
    <subcellularLocation>
        <location evidence="1">Cell membrane</location>
        <topology evidence="1">Multi-pass membrane protein</topology>
    </subcellularLocation>
</comment>
<evidence type="ECO:0000313" key="10">
    <source>
        <dbReference type="Proteomes" id="UP001621714"/>
    </source>
</evidence>
<evidence type="ECO:0000256" key="3">
    <source>
        <dbReference type="ARBA" id="ARBA00022448"/>
    </source>
</evidence>
<feature type="transmembrane region" description="Helical" evidence="8">
    <location>
        <begin position="289"/>
        <end position="317"/>
    </location>
</feature>
<feature type="transmembrane region" description="Helical" evidence="8">
    <location>
        <begin position="75"/>
        <end position="94"/>
    </location>
</feature>
<dbReference type="PANTHER" id="PTHR36838:SF4">
    <property type="entry name" value="AUXIN EFFLUX CARRIER FAMILY PROTEIN"/>
    <property type="match status" value="1"/>
</dbReference>
<feature type="transmembrane region" description="Helical" evidence="8">
    <location>
        <begin position="44"/>
        <end position="63"/>
    </location>
</feature>
<evidence type="ECO:0000256" key="1">
    <source>
        <dbReference type="ARBA" id="ARBA00004651"/>
    </source>
</evidence>
<feature type="transmembrane region" description="Helical" evidence="8">
    <location>
        <begin position="12"/>
        <end position="32"/>
    </location>
</feature>
<gene>
    <name evidence="9" type="ORF">V6U78_02415</name>
</gene>
<feature type="transmembrane region" description="Helical" evidence="8">
    <location>
        <begin position="106"/>
        <end position="125"/>
    </location>
</feature>
<dbReference type="Pfam" id="PF03547">
    <property type="entry name" value="Mem_trans"/>
    <property type="match status" value="2"/>
</dbReference>